<name>A0A8H7ZVZ7_9FUNG</name>
<comment type="caution">
    <text evidence="2">The sequence shown here is derived from an EMBL/GenBank/DDBJ whole genome shotgun (WGS) entry which is preliminary data.</text>
</comment>
<reference evidence="2 3" key="1">
    <citation type="journal article" name="Sci. Rep.">
        <title>Genome-scale phylogenetic analyses confirm Olpidium as the closest living zoosporic fungus to the non-flagellated, terrestrial fungi.</title>
        <authorList>
            <person name="Chang Y."/>
            <person name="Rochon D."/>
            <person name="Sekimoto S."/>
            <person name="Wang Y."/>
            <person name="Chovatia M."/>
            <person name="Sandor L."/>
            <person name="Salamov A."/>
            <person name="Grigoriev I.V."/>
            <person name="Stajich J.E."/>
            <person name="Spatafora J.W."/>
        </authorList>
    </citation>
    <scope>NUCLEOTIDE SEQUENCE [LARGE SCALE GENOMIC DNA]</scope>
    <source>
        <strain evidence="2">S191</strain>
    </source>
</reference>
<keyword evidence="3" id="KW-1185">Reference proteome</keyword>
<organism evidence="2 3">
    <name type="scientific">Olpidium bornovanus</name>
    <dbReference type="NCBI Taxonomy" id="278681"/>
    <lineage>
        <taxon>Eukaryota</taxon>
        <taxon>Fungi</taxon>
        <taxon>Fungi incertae sedis</taxon>
        <taxon>Olpidiomycota</taxon>
        <taxon>Olpidiomycotina</taxon>
        <taxon>Olpidiomycetes</taxon>
        <taxon>Olpidiales</taxon>
        <taxon>Olpidiaceae</taxon>
        <taxon>Olpidium</taxon>
    </lineage>
</organism>
<accession>A0A8H7ZVZ7</accession>
<evidence type="ECO:0000256" key="1">
    <source>
        <dbReference type="SAM" id="MobiDB-lite"/>
    </source>
</evidence>
<feature type="region of interest" description="Disordered" evidence="1">
    <location>
        <begin position="192"/>
        <end position="212"/>
    </location>
</feature>
<feature type="compositionally biased region" description="Polar residues" evidence="1">
    <location>
        <begin position="26"/>
        <end position="39"/>
    </location>
</feature>
<sequence>MLASTGAAGSDRCRPGGDVYSRYPLLSQSRRQTKASGSALSKDGLKGRALGNEPFAGKGRFSSAEPTVPKQFMSLTTGYKPEPGDAARRRQRRAGKPPRNNDGKGRRARARFRRWYFIILIILAPFRSYQKPVRGATEYDAEFFTREKLVLELEKARVQILERDSLILCVNKGQRTSALNRNTLSPLWRTIPGRKRPSHGRRNTSPGYGILC</sequence>
<dbReference type="AlphaFoldDB" id="A0A8H7ZVZ7"/>
<proteinExistence type="predicted"/>
<evidence type="ECO:0000313" key="3">
    <source>
        <dbReference type="Proteomes" id="UP000673691"/>
    </source>
</evidence>
<feature type="compositionally biased region" description="Basic residues" evidence="1">
    <location>
        <begin position="192"/>
        <end position="202"/>
    </location>
</feature>
<protein>
    <submittedName>
        <fullName evidence="2">Uncharacterized protein</fullName>
    </submittedName>
</protein>
<dbReference type="EMBL" id="JAEFCI010005927">
    <property type="protein sequence ID" value="KAG5460008.1"/>
    <property type="molecule type" value="Genomic_DNA"/>
</dbReference>
<dbReference type="Proteomes" id="UP000673691">
    <property type="component" value="Unassembled WGS sequence"/>
</dbReference>
<evidence type="ECO:0000313" key="2">
    <source>
        <dbReference type="EMBL" id="KAG5460008.1"/>
    </source>
</evidence>
<feature type="region of interest" description="Disordered" evidence="1">
    <location>
        <begin position="1"/>
        <end position="107"/>
    </location>
</feature>
<gene>
    <name evidence="2" type="ORF">BJ554DRAFT_8000</name>
</gene>